<evidence type="ECO:0000313" key="2">
    <source>
        <dbReference type="Proteomes" id="UP000784294"/>
    </source>
</evidence>
<comment type="caution">
    <text evidence="1">The sequence shown here is derived from an EMBL/GenBank/DDBJ whole genome shotgun (WGS) entry which is preliminary data.</text>
</comment>
<keyword evidence="2" id="KW-1185">Reference proteome</keyword>
<reference evidence="1" key="1">
    <citation type="submission" date="2018-11" db="EMBL/GenBank/DDBJ databases">
        <authorList>
            <consortium name="Pathogen Informatics"/>
        </authorList>
    </citation>
    <scope>NUCLEOTIDE SEQUENCE</scope>
</reference>
<organism evidence="1 2">
    <name type="scientific">Protopolystoma xenopodis</name>
    <dbReference type="NCBI Taxonomy" id="117903"/>
    <lineage>
        <taxon>Eukaryota</taxon>
        <taxon>Metazoa</taxon>
        <taxon>Spiralia</taxon>
        <taxon>Lophotrochozoa</taxon>
        <taxon>Platyhelminthes</taxon>
        <taxon>Monogenea</taxon>
        <taxon>Polyopisthocotylea</taxon>
        <taxon>Polystomatidea</taxon>
        <taxon>Polystomatidae</taxon>
        <taxon>Protopolystoma</taxon>
    </lineage>
</organism>
<sequence length="168" mass="18710">MGKVLDWKDQPRSRYLSILEGEEARWGTHPKQIPGQQLPQVLVFSVHSLQLPQVLCVLCPQASTSTGSWCFLYPGSNFHGSIGHSVARQQLLLINTPSDQLAHANELHQARAGIELTTMCTVGRCFNHLATRKVSFTMGSRVSIDFVRQKIACWHKETFGCISHLEAG</sequence>
<dbReference type="AlphaFoldDB" id="A0A3S5CLR4"/>
<protein>
    <submittedName>
        <fullName evidence="1">Uncharacterized protein</fullName>
    </submittedName>
</protein>
<proteinExistence type="predicted"/>
<accession>A0A3S5CLR4</accession>
<dbReference type="EMBL" id="CAAALY010122622">
    <property type="protein sequence ID" value="VEL31461.1"/>
    <property type="molecule type" value="Genomic_DNA"/>
</dbReference>
<name>A0A3S5CLR4_9PLAT</name>
<dbReference type="Proteomes" id="UP000784294">
    <property type="component" value="Unassembled WGS sequence"/>
</dbReference>
<evidence type="ECO:0000313" key="1">
    <source>
        <dbReference type="EMBL" id="VEL31461.1"/>
    </source>
</evidence>
<gene>
    <name evidence="1" type="ORF">PXEA_LOCUS24901</name>
</gene>